<organism evidence="1 2">
    <name type="scientific">Perkinsus olseni</name>
    <name type="common">Perkinsus atlanticus</name>
    <dbReference type="NCBI Taxonomy" id="32597"/>
    <lineage>
        <taxon>Eukaryota</taxon>
        <taxon>Sar</taxon>
        <taxon>Alveolata</taxon>
        <taxon>Perkinsozoa</taxon>
        <taxon>Perkinsea</taxon>
        <taxon>Perkinsida</taxon>
        <taxon>Perkinsidae</taxon>
        <taxon>Perkinsus</taxon>
    </lineage>
</organism>
<feature type="non-terminal residue" evidence="1">
    <location>
        <position position="126"/>
    </location>
</feature>
<keyword evidence="2" id="KW-1185">Reference proteome</keyword>
<evidence type="ECO:0000313" key="1">
    <source>
        <dbReference type="EMBL" id="KAF4718344.1"/>
    </source>
</evidence>
<name>A0A7J6RCD5_PEROL</name>
<evidence type="ECO:0000313" key="2">
    <source>
        <dbReference type="Proteomes" id="UP000553632"/>
    </source>
</evidence>
<gene>
    <name evidence="1" type="ORF">FOZ63_012740</name>
</gene>
<proteinExistence type="predicted"/>
<dbReference type="Proteomes" id="UP000553632">
    <property type="component" value="Unassembled WGS sequence"/>
</dbReference>
<dbReference type="AlphaFoldDB" id="A0A7J6RCD5"/>
<reference evidence="1 2" key="1">
    <citation type="submission" date="2020-04" db="EMBL/GenBank/DDBJ databases">
        <title>Perkinsus olseni comparative genomics.</title>
        <authorList>
            <person name="Bogema D.R."/>
        </authorList>
    </citation>
    <scope>NUCLEOTIDE SEQUENCE [LARGE SCALE GENOMIC DNA]</scope>
    <source>
        <strain evidence="1 2">ATCC PRA-207</strain>
    </source>
</reference>
<accession>A0A7J6RCD5</accession>
<comment type="caution">
    <text evidence="1">The sequence shown here is derived from an EMBL/GenBank/DDBJ whole genome shotgun (WGS) entry which is preliminary data.</text>
</comment>
<protein>
    <submittedName>
        <fullName evidence="1">Uncharacterized protein</fullName>
    </submittedName>
</protein>
<sequence>MGDPTTSYGPLWATIGAANQVNQHIGCSARSVKLVAKKQIFLILPDRDASARLRAGAKAVRIFPCSMNPPESLRQWHAEGEVPENAVAMSWALRFPVKTSVGCTIAVQALSGKTRSSKGRVKVEAK</sequence>
<dbReference type="EMBL" id="JABANO010026544">
    <property type="protein sequence ID" value="KAF4718344.1"/>
    <property type="molecule type" value="Genomic_DNA"/>
</dbReference>